<feature type="region of interest" description="Disordered" evidence="1">
    <location>
        <begin position="71"/>
        <end position="153"/>
    </location>
</feature>
<feature type="chain" id="PRO_5001576933" description="Pentapeptide MXKDX repeat protein" evidence="2">
    <location>
        <begin position="21"/>
        <end position="153"/>
    </location>
</feature>
<dbReference type="Proteomes" id="UP000024547">
    <property type="component" value="Unassembled WGS sequence"/>
</dbReference>
<evidence type="ECO:0008006" key="5">
    <source>
        <dbReference type="Google" id="ProtNLM"/>
    </source>
</evidence>
<dbReference type="eggNOG" id="ENOG503182X">
    <property type="taxonomic scope" value="Bacteria"/>
</dbReference>
<dbReference type="AlphaFoldDB" id="A0A059E399"/>
<dbReference type="PATRIC" id="fig|1280948.3.peg.1459"/>
<organism evidence="3 4">
    <name type="scientific">Hyphomonas atlantica</name>
    <dbReference type="NCBI Taxonomy" id="1280948"/>
    <lineage>
        <taxon>Bacteria</taxon>
        <taxon>Pseudomonadati</taxon>
        <taxon>Pseudomonadota</taxon>
        <taxon>Alphaproteobacteria</taxon>
        <taxon>Hyphomonadales</taxon>
        <taxon>Hyphomonadaceae</taxon>
        <taxon>Hyphomonas</taxon>
    </lineage>
</organism>
<feature type="compositionally biased region" description="Basic and acidic residues" evidence="1">
    <location>
        <begin position="125"/>
        <end position="138"/>
    </location>
</feature>
<keyword evidence="4" id="KW-1185">Reference proteome</keyword>
<evidence type="ECO:0000256" key="1">
    <source>
        <dbReference type="SAM" id="MobiDB-lite"/>
    </source>
</evidence>
<name>A0A059E399_9PROT</name>
<dbReference type="RefSeq" id="WP_035550524.1">
    <property type="nucleotide sequence ID" value="NZ_AWFH01000011.1"/>
</dbReference>
<sequence length="153" mass="16305">MKPILITAAAIFALSPTALAQDGHKTHDHSETPAVEAEADAAEAKTCMAGHEGMEGMEGCMANMEDKMAEGHMMDHGGDHMMDSDKPMMGEGGMAMDMDKMTEHGADGHKMHDASGEHPMSPEDCQAKHEAMGHDPAEHCPMMTGDKEEAATE</sequence>
<gene>
    <name evidence="3" type="ORF">HY36_16160</name>
</gene>
<feature type="compositionally biased region" description="Basic and acidic residues" evidence="1">
    <location>
        <begin position="97"/>
        <end position="116"/>
    </location>
</feature>
<feature type="compositionally biased region" description="Basic and acidic residues" evidence="1">
    <location>
        <begin position="71"/>
        <end position="88"/>
    </location>
</feature>
<comment type="caution">
    <text evidence="3">The sequence shown here is derived from an EMBL/GenBank/DDBJ whole genome shotgun (WGS) entry which is preliminary data.</text>
</comment>
<dbReference type="OrthoDB" id="7619234at2"/>
<dbReference type="EMBL" id="AWFH01000011">
    <property type="protein sequence ID" value="KCZ62022.1"/>
    <property type="molecule type" value="Genomic_DNA"/>
</dbReference>
<keyword evidence="2" id="KW-0732">Signal</keyword>
<evidence type="ECO:0000313" key="4">
    <source>
        <dbReference type="Proteomes" id="UP000024547"/>
    </source>
</evidence>
<accession>A0A059E399</accession>
<evidence type="ECO:0000256" key="2">
    <source>
        <dbReference type="SAM" id="SignalP"/>
    </source>
</evidence>
<proteinExistence type="predicted"/>
<evidence type="ECO:0000313" key="3">
    <source>
        <dbReference type="EMBL" id="KCZ62022.1"/>
    </source>
</evidence>
<reference evidence="3 4" key="1">
    <citation type="journal article" date="2014" name="Antonie Van Leeuwenhoek">
        <title>Hyphomonas beringensis sp. nov. and Hyphomonas chukchiensis sp. nov., isolated from surface seawater of the Bering Sea and Chukchi Sea.</title>
        <authorList>
            <person name="Li C."/>
            <person name="Lai Q."/>
            <person name="Li G."/>
            <person name="Dong C."/>
            <person name="Wang J."/>
            <person name="Liao Y."/>
            <person name="Shao Z."/>
        </authorList>
    </citation>
    <scope>NUCLEOTIDE SEQUENCE [LARGE SCALE GENOMIC DNA]</scope>
    <source>
        <strain evidence="3 4">22II1-22F38</strain>
    </source>
</reference>
<feature type="signal peptide" evidence="2">
    <location>
        <begin position="1"/>
        <end position="20"/>
    </location>
</feature>
<protein>
    <recommendedName>
        <fullName evidence="5">Pentapeptide MXKDX repeat protein</fullName>
    </recommendedName>
</protein>